<sequence>MQDQSLLQPKQFEVIFNRELYGNLIDANSLNCDGFLRQSIQYTSEIMICDLILLLELGQLNNLKLNISGYFELMNLIQDKAKCNQHCILKYCLINKNEQGNFQLVSKIKPHINYPSLIDQIDEFQAKLSQLVDENQGQDLDEIFNQALVIQEKFKSPIKPSLQNEKDAMFSCIQNRFFIKQNLLNKQFSEQQDSLEYFKYIYNVIENQNCFYQILGQLIEADFSTLKYINEFVKNFQNQEGSIIINDFELNNYYIINLQHAEQKINEKNIQVEWQQSENKIQFFQNIKNYQNLQGNQFRNNQNYLSENIYFTNFQKALIKELKIKFWIFLYQQDQNYLVEFGEEIVKIFNKYQISIILKSENQLHFQKFIKIILDCDEMNGVIERILEYKINLIHKYVLDNFKNKQIQLNKKLDELYQINKRIYLPELKNHPSLTQQLDIIFDYCKRIQIMIQNLDSSEEVDFTNSNQLKILSIFIQNIYHYTEQDRELTQFTNKFCPNLSISKSTQFQKYFKKIEQKIAKQKLLEQFNNKQKNEFEPKNFFYSINIQKLMKAPQTFDQLQCALYQNTTWDNFHNSLIQEFEKQIQSKKYLEQSQLVDKPNKIQQLIDNIHNQYSKKCLDIFLKPPQNLKKFKLDNQNIEESEIKKKIMDFYSNQLMENLRSQLQNIQLQ</sequence>
<gene>
    <name evidence="1" type="ORF">PPRIM_AZ9-3.1.T0570171</name>
</gene>
<comment type="caution">
    <text evidence="1">The sequence shown here is derived from an EMBL/GenBank/DDBJ whole genome shotgun (WGS) entry which is preliminary data.</text>
</comment>
<reference evidence="1" key="1">
    <citation type="submission" date="2021-01" db="EMBL/GenBank/DDBJ databases">
        <authorList>
            <consortium name="Genoscope - CEA"/>
            <person name="William W."/>
        </authorList>
    </citation>
    <scope>NUCLEOTIDE SEQUENCE</scope>
</reference>
<dbReference type="AlphaFoldDB" id="A0A8S1MJR6"/>
<keyword evidence="2" id="KW-1185">Reference proteome</keyword>
<organism evidence="1 2">
    <name type="scientific">Paramecium primaurelia</name>
    <dbReference type="NCBI Taxonomy" id="5886"/>
    <lineage>
        <taxon>Eukaryota</taxon>
        <taxon>Sar</taxon>
        <taxon>Alveolata</taxon>
        <taxon>Ciliophora</taxon>
        <taxon>Intramacronucleata</taxon>
        <taxon>Oligohymenophorea</taxon>
        <taxon>Peniculida</taxon>
        <taxon>Parameciidae</taxon>
        <taxon>Paramecium</taxon>
    </lineage>
</organism>
<dbReference type="Proteomes" id="UP000688137">
    <property type="component" value="Unassembled WGS sequence"/>
</dbReference>
<proteinExistence type="predicted"/>
<name>A0A8S1MJR6_PARPR</name>
<evidence type="ECO:0000313" key="2">
    <source>
        <dbReference type="Proteomes" id="UP000688137"/>
    </source>
</evidence>
<dbReference type="EMBL" id="CAJJDM010000058">
    <property type="protein sequence ID" value="CAD8077016.1"/>
    <property type="molecule type" value="Genomic_DNA"/>
</dbReference>
<protein>
    <submittedName>
        <fullName evidence="1">Uncharacterized protein</fullName>
    </submittedName>
</protein>
<accession>A0A8S1MJR6</accession>
<dbReference type="OMA" id="QEIMICD"/>
<evidence type="ECO:0000313" key="1">
    <source>
        <dbReference type="EMBL" id="CAD8077016.1"/>
    </source>
</evidence>